<proteinExistence type="predicted"/>
<keyword evidence="1" id="KW-0732">Signal</keyword>
<gene>
    <name evidence="2" type="ORF">RCC_03765</name>
</gene>
<sequence>MRAFNLLLVAPLALASVVKRQSASATNEGITAISEAVEALTNAVNAYKGGAVEAGPVFNASLEVHRVNRAAKAAADASGRFSSEESKAIVDNVFSSVGVTIPISVKAIEAKKPLFDAAEITSLVKATIDLLQFDHRTFSLSTGAKLSLDQVASGLIGAGEIDAVLTGASLFYTL</sequence>
<dbReference type="Proteomes" id="UP000225277">
    <property type="component" value="Unassembled WGS sequence"/>
</dbReference>
<reference evidence="2 3" key="1">
    <citation type="submission" date="2016-03" db="EMBL/GenBank/DDBJ databases">
        <authorList>
            <person name="Ploux O."/>
        </authorList>
    </citation>
    <scope>NUCLEOTIDE SEQUENCE [LARGE SCALE GENOMIC DNA]</scope>
    <source>
        <strain evidence="2 3">URUG2</strain>
    </source>
</reference>
<feature type="signal peptide" evidence="1">
    <location>
        <begin position="1"/>
        <end position="15"/>
    </location>
</feature>
<dbReference type="EMBL" id="FJUY01000005">
    <property type="protein sequence ID" value="CZT17927.1"/>
    <property type="molecule type" value="Genomic_DNA"/>
</dbReference>
<dbReference type="RefSeq" id="XP_023624817.1">
    <property type="nucleotide sequence ID" value="XM_023769049.1"/>
</dbReference>
<dbReference type="GeneID" id="35598956"/>
<evidence type="ECO:0000256" key="1">
    <source>
        <dbReference type="SAM" id="SignalP"/>
    </source>
</evidence>
<keyword evidence="3" id="KW-1185">Reference proteome</keyword>
<dbReference type="OrthoDB" id="2422134at2759"/>
<feature type="chain" id="PRO_5013824066" description="Cell wall galactomannoprotein" evidence="1">
    <location>
        <begin position="16"/>
        <end position="174"/>
    </location>
</feature>
<protein>
    <recommendedName>
        <fullName evidence="4">Cell wall galactomannoprotein</fullName>
    </recommendedName>
</protein>
<accession>A0A2D3UZT8</accession>
<dbReference type="InterPro" id="IPR021054">
    <property type="entry name" value="Cell_wall_mannoprotein_1"/>
</dbReference>
<name>A0A2D3UZT8_9PEZI</name>
<dbReference type="AlphaFoldDB" id="A0A2D3UZT8"/>
<evidence type="ECO:0000313" key="3">
    <source>
        <dbReference type="Proteomes" id="UP000225277"/>
    </source>
</evidence>
<dbReference type="GO" id="GO:0005576">
    <property type="term" value="C:extracellular region"/>
    <property type="evidence" value="ECO:0007669"/>
    <property type="project" value="TreeGrafter"/>
</dbReference>
<dbReference type="PANTHER" id="PTHR38123:SF5">
    <property type="entry name" value="CELL WALL GALACTOMANNOPROTEIN"/>
    <property type="match status" value="1"/>
</dbReference>
<organism evidence="2 3">
    <name type="scientific">Ramularia collo-cygni</name>
    <dbReference type="NCBI Taxonomy" id="112498"/>
    <lineage>
        <taxon>Eukaryota</taxon>
        <taxon>Fungi</taxon>
        <taxon>Dikarya</taxon>
        <taxon>Ascomycota</taxon>
        <taxon>Pezizomycotina</taxon>
        <taxon>Dothideomycetes</taxon>
        <taxon>Dothideomycetidae</taxon>
        <taxon>Mycosphaerellales</taxon>
        <taxon>Mycosphaerellaceae</taxon>
        <taxon>Ramularia</taxon>
    </lineage>
</organism>
<evidence type="ECO:0008006" key="4">
    <source>
        <dbReference type="Google" id="ProtNLM"/>
    </source>
</evidence>
<dbReference type="Pfam" id="PF12296">
    <property type="entry name" value="HsbA"/>
    <property type="match status" value="1"/>
</dbReference>
<dbReference type="PANTHER" id="PTHR38123">
    <property type="entry name" value="CELL WALL SERINE-THREONINE-RICH GALACTOMANNOPROTEIN MP1 (AFU_ORTHOLOGUE AFUA_4G03240)"/>
    <property type="match status" value="1"/>
</dbReference>
<evidence type="ECO:0000313" key="2">
    <source>
        <dbReference type="EMBL" id="CZT17927.1"/>
    </source>
</evidence>